<protein>
    <submittedName>
        <fullName evidence="2">Cupin</fullName>
    </submittedName>
</protein>
<reference evidence="2 3" key="1">
    <citation type="journal article" date="2015" name="Genome Announc.">
        <title>Draft Genome Sequence of Burkholderia sp. Strain PML1(12), an Ectomycorrhizosphere-Inhabiting Bacterium with Effective Mineral-Weathering Ability.</title>
        <authorList>
            <person name="Uroz S."/>
            <person name="Oger P."/>
        </authorList>
    </citation>
    <scope>NUCLEOTIDE SEQUENCE [LARGE SCALE GENOMIC DNA]</scope>
    <source>
        <strain evidence="3">PML1(12)</strain>
    </source>
</reference>
<dbReference type="InterPro" id="IPR013096">
    <property type="entry name" value="Cupin_2"/>
</dbReference>
<dbReference type="OrthoDB" id="9794183at2"/>
<accession>A0A0J1CRX7</accession>
<dbReference type="InterPro" id="IPR052044">
    <property type="entry name" value="PKS_Associated_Protein"/>
</dbReference>
<dbReference type="InterPro" id="IPR011051">
    <property type="entry name" value="RmlC_Cupin_sf"/>
</dbReference>
<feature type="domain" description="Cupin type-2" evidence="1">
    <location>
        <begin position="44"/>
        <end position="96"/>
    </location>
</feature>
<evidence type="ECO:0000313" key="2">
    <source>
        <dbReference type="EMBL" id="KLU23385.1"/>
    </source>
</evidence>
<dbReference type="SUPFAM" id="SSF51182">
    <property type="entry name" value="RmlC-like cupins"/>
    <property type="match status" value="1"/>
</dbReference>
<sequence>MNLAFSAGPIDLQAAFDAVTEYWSPKVVAQVNDQYVKVAKVRGELVWHSHAGEDELFYVVRGNLRIEYEGERAVHLHEGSMHVVPRGVLHNPVAEEECWIVLIEPVTTKHTGDVDSPLTKSLAQQLA</sequence>
<dbReference type="InterPro" id="IPR014710">
    <property type="entry name" value="RmlC-like_jellyroll"/>
</dbReference>
<dbReference type="EMBL" id="AEJF01000152">
    <property type="protein sequence ID" value="KLU23385.1"/>
    <property type="molecule type" value="Genomic_DNA"/>
</dbReference>
<proteinExistence type="predicted"/>
<comment type="caution">
    <text evidence="2">The sequence shown here is derived from an EMBL/GenBank/DDBJ whole genome shotgun (WGS) entry which is preliminary data.</text>
</comment>
<keyword evidence="3" id="KW-1185">Reference proteome</keyword>
<organism evidence="2 3">
    <name type="scientific">Caballeronia mineralivorans PML1(12)</name>
    <dbReference type="NCBI Taxonomy" id="908627"/>
    <lineage>
        <taxon>Bacteria</taxon>
        <taxon>Pseudomonadati</taxon>
        <taxon>Pseudomonadota</taxon>
        <taxon>Betaproteobacteria</taxon>
        <taxon>Burkholderiales</taxon>
        <taxon>Burkholderiaceae</taxon>
        <taxon>Caballeronia</taxon>
    </lineage>
</organism>
<gene>
    <name evidence="2" type="ORF">EOS_25860</name>
</gene>
<dbReference type="PANTHER" id="PTHR36114:SF1">
    <property type="entry name" value="16.7 KDA PROTEIN IN WHIE LOCUS"/>
    <property type="match status" value="1"/>
</dbReference>
<dbReference type="AlphaFoldDB" id="A0A0J1CRX7"/>
<dbReference type="Gene3D" id="2.60.120.10">
    <property type="entry name" value="Jelly Rolls"/>
    <property type="match status" value="1"/>
</dbReference>
<name>A0A0J1CRX7_9BURK</name>
<dbReference type="PATRIC" id="fig|908627.4.peg.5765"/>
<evidence type="ECO:0000259" key="1">
    <source>
        <dbReference type="Pfam" id="PF07883"/>
    </source>
</evidence>
<dbReference type="PANTHER" id="PTHR36114">
    <property type="entry name" value="16.7 KDA PROTEIN IN WHIE LOCUS"/>
    <property type="match status" value="1"/>
</dbReference>
<dbReference type="Proteomes" id="UP000035963">
    <property type="component" value="Unassembled WGS sequence"/>
</dbReference>
<dbReference type="CDD" id="cd02226">
    <property type="entry name" value="cupin_YdbB-like"/>
    <property type="match status" value="1"/>
</dbReference>
<dbReference type="Pfam" id="PF07883">
    <property type="entry name" value="Cupin_2"/>
    <property type="match status" value="1"/>
</dbReference>
<dbReference type="RefSeq" id="WP_047895019.1">
    <property type="nucleotide sequence ID" value="NZ_AEJF01000152.1"/>
</dbReference>
<evidence type="ECO:0000313" key="3">
    <source>
        <dbReference type="Proteomes" id="UP000035963"/>
    </source>
</evidence>